<feature type="compositionally biased region" description="Acidic residues" evidence="5">
    <location>
        <begin position="138"/>
        <end position="151"/>
    </location>
</feature>
<name>A0A8H6VIB1_9PEZI</name>
<proteinExistence type="inferred from homology"/>
<dbReference type="Pfam" id="PF09805">
    <property type="entry name" value="Nop25"/>
    <property type="match status" value="1"/>
</dbReference>
<keyword evidence="3" id="KW-0175">Coiled coil</keyword>
<keyword evidence="4" id="KW-0539">Nucleus</keyword>
<comment type="caution">
    <text evidence="6">The sequence shown here is derived from an EMBL/GenBank/DDBJ whole genome shotgun (WGS) entry which is preliminary data.</text>
</comment>
<feature type="region of interest" description="Disordered" evidence="5">
    <location>
        <begin position="83"/>
        <end position="215"/>
    </location>
</feature>
<comment type="subcellular location">
    <subcellularLocation>
        <location evidence="1">Nucleus</location>
        <location evidence="1">Nucleolus</location>
    </subcellularLocation>
</comment>
<evidence type="ECO:0000256" key="3">
    <source>
        <dbReference type="ARBA" id="ARBA00023054"/>
    </source>
</evidence>
<evidence type="ECO:0000313" key="6">
    <source>
        <dbReference type="EMBL" id="KAF7192640.1"/>
    </source>
</evidence>
<keyword evidence="7" id="KW-1185">Reference proteome</keyword>
<evidence type="ECO:0000256" key="2">
    <source>
        <dbReference type="ARBA" id="ARBA00007175"/>
    </source>
</evidence>
<evidence type="ECO:0000256" key="5">
    <source>
        <dbReference type="SAM" id="MobiDB-lite"/>
    </source>
</evidence>
<sequence>MAPSGKKRKRDDRYGQIEELTFNPEARQEYLTGFSKRKQARKDHAKEVAIKREKEEKIKERKALREQKKQEVEEHVQAVNEELKKQNALINGDESEGDFEGFEETSTKEEGAAEEVLPSDEEYVDEDKYTTVTVEPMGESDAEDDQEEAEEVPAPAVTKPEPPTKKKRPWQKDGDDKKKVKKKKFRYESKAERAVTRKKQKSRNSKAAAARKKEK</sequence>
<dbReference type="Proteomes" id="UP000660729">
    <property type="component" value="Unassembled WGS sequence"/>
</dbReference>
<dbReference type="GO" id="GO:0005730">
    <property type="term" value="C:nucleolus"/>
    <property type="evidence" value="ECO:0007669"/>
    <property type="project" value="UniProtKB-SubCell"/>
</dbReference>
<protein>
    <submittedName>
        <fullName evidence="6">Ribosomal RNA-processing protein 17</fullName>
    </submittedName>
</protein>
<organism evidence="6 7">
    <name type="scientific">Pseudocercospora fuligena</name>
    <dbReference type="NCBI Taxonomy" id="685502"/>
    <lineage>
        <taxon>Eukaryota</taxon>
        <taxon>Fungi</taxon>
        <taxon>Dikarya</taxon>
        <taxon>Ascomycota</taxon>
        <taxon>Pezizomycotina</taxon>
        <taxon>Dothideomycetes</taxon>
        <taxon>Dothideomycetidae</taxon>
        <taxon>Mycosphaerellales</taxon>
        <taxon>Mycosphaerellaceae</taxon>
        <taxon>Pseudocercospora</taxon>
    </lineage>
</organism>
<dbReference type="GO" id="GO:0019843">
    <property type="term" value="F:rRNA binding"/>
    <property type="evidence" value="ECO:0007669"/>
    <property type="project" value="TreeGrafter"/>
</dbReference>
<feature type="compositionally biased region" description="Basic residues" evidence="5">
    <location>
        <begin position="196"/>
        <end position="215"/>
    </location>
</feature>
<reference evidence="6" key="1">
    <citation type="submission" date="2020-04" db="EMBL/GenBank/DDBJ databases">
        <title>Draft genome resource of the tomato pathogen Pseudocercospora fuligena.</title>
        <authorList>
            <person name="Zaccaron A."/>
        </authorList>
    </citation>
    <scope>NUCLEOTIDE SEQUENCE</scope>
    <source>
        <strain evidence="6">PF001</strain>
    </source>
</reference>
<dbReference type="PANTHER" id="PTHR14577">
    <property type="entry name" value="NUCLEOLAR PROTEIN 12"/>
    <property type="match status" value="1"/>
</dbReference>
<dbReference type="InterPro" id="IPR019186">
    <property type="entry name" value="Nucleolar_protein_12"/>
</dbReference>
<dbReference type="OrthoDB" id="551633at2759"/>
<dbReference type="AlphaFoldDB" id="A0A8H6VIB1"/>
<feature type="compositionally biased region" description="Basic and acidic residues" evidence="5">
    <location>
        <begin position="186"/>
        <end position="195"/>
    </location>
</feature>
<dbReference type="EMBL" id="JABCIY010000116">
    <property type="protein sequence ID" value="KAF7192640.1"/>
    <property type="molecule type" value="Genomic_DNA"/>
</dbReference>
<evidence type="ECO:0000256" key="4">
    <source>
        <dbReference type="ARBA" id="ARBA00023242"/>
    </source>
</evidence>
<gene>
    <name evidence="6" type="ORF">HII31_06046</name>
</gene>
<feature type="region of interest" description="Disordered" evidence="5">
    <location>
        <begin position="1"/>
        <end position="20"/>
    </location>
</feature>
<comment type="similarity">
    <text evidence="2">Belongs to the RRP17 family.</text>
</comment>
<evidence type="ECO:0000256" key="1">
    <source>
        <dbReference type="ARBA" id="ARBA00004604"/>
    </source>
</evidence>
<accession>A0A8H6VIB1</accession>
<dbReference type="PANTHER" id="PTHR14577:SF0">
    <property type="entry name" value="NUCLEOLAR PROTEIN 12"/>
    <property type="match status" value="1"/>
</dbReference>
<feature type="compositionally biased region" description="Acidic residues" evidence="5">
    <location>
        <begin position="93"/>
        <end position="103"/>
    </location>
</feature>
<feature type="compositionally biased region" description="Basic residues" evidence="5">
    <location>
        <begin position="1"/>
        <end position="10"/>
    </location>
</feature>
<evidence type="ECO:0000313" key="7">
    <source>
        <dbReference type="Proteomes" id="UP000660729"/>
    </source>
</evidence>